<comment type="subcellular location">
    <subcellularLocation>
        <location evidence="10">Cell inner membrane</location>
    </subcellularLocation>
    <subcellularLocation>
        <location evidence="2">Cell membrane</location>
        <topology evidence="2">Single-pass membrane protein</topology>
    </subcellularLocation>
</comment>
<evidence type="ECO:0000256" key="8">
    <source>
        <dbReference type="ARBA" id="ARBA00022989"/>
    </source>
</evidence>
<dbReference type="GO" id="GO:0006935">
    <property type="term" value="P:chemotaxis"/>
    <property type="evidence" value="ECO:0007669"/>
    <property type="project" value="UniProtKB-KW"/>
</dbReference>
<keyword evidence="8 10" id="KW-1133">Transmembrane helix</keyword>
<feature type="transmembrane region" description="Helical" evidence="10">
    <location>
        <begin position="24"/>
        <end position="46"/>
    </location>
</feature>
<dbReference type="AlphaFoldDB" id="A0A916XRR5"/>
<reference evidence="11" key="1">
    <citation type="journal article" date="2014" name="Int. J. Syst. Evol. Microbiol.">
        <title>Complete genome sequence of Corynebacterium casei LMG S-19264T (=DSM 44701T), isolated from a smear-ripened cheese.</title>
        <authorList>
            <consortium name="US DOE Joint Genome Institute (JGI-PGF)"/>
            <person name="Walter F."/>
            <person name="Albersmeier A."/>
            <person name="Kalinowski J."/>
            <person name="Ruckert C."/>
        </authorList>
    </citation>
    <scope>NUCLEOTIDE SEQUENCE</scope>
    <source>
        <strain evidence="11">CGMCC 1.10998</strain>
    </source>
</reference>
<dbReference type="RefSeq" id="WP_188569280.1">
    <property type="nucleotide sequence ID" value="NZ_BMED01000008.1"/>
</dbReference>
<evidence type="ECO:0000256" key="1">
    <source>
        <dbReference type="ARBA" id="ARBA00002254"/>
    </source>
</evidence>
<evidence type="ECO:0000256" key="7">
    <source>
        <dbReference type="ARBA" id="ARBA00022779"/>
    </source>
</evidence>
<proteinExistence type="inferred from homology"/>
<comment type="function">
    <text evidence="1 10">Controls the rotational direction of flagella during chemotaxis.</text>
</comment>
<keyword evidence="10" id="KW-0997">Cell inner membrane</keyword>
<keyword evidence="7 10" id="KW-0283">Flagellar rotation</keyword>
<keyword evidence="5 10" id="KW-0145">Chemotaxis</keyword>
<gene>
    <name evidence="11" type="ORF">GCM10011396_54090</name>
</gene>
<keyword evidence="9 10" id="KW-0472">Membrane</keyword>
<keyword evidence="4" id="KW-1003">Cell membrane</keyword>
<protein>
    <recommendedName>
        <fullName evidence="10">Flagellar protein FliL</fullName>
    </recommendedName>
</protein>
<dbReference type="GO" id="GO:0009425">
    <property type="term" value="C:bacterial-type flagellum basal body"/>
    <property type="evidence" value="ECO:0007669"/>
    <property type="project" value="InterPro"/>
</dbReference>
<keyword evidence="6 10" id="KW-0812">Transmembrane</keyword>
<dbReference type="Proteomes" id="UP000637423">
    <property type="component" value="Unassembled WGS sequence"/>
</dbReference>
<name>A0A916XRR5_9BURK</name>
<evidence type="ECO:0000256" key="6">
    <source>
        <dbReference type="ARBA" id="ARBA00022692"/>
    </source>
</evidence>
<dbReference type="EMBL" id="BMED01000008">
    <property type="protein sequence ID" value="GGC99767.1"/>
    <property type="molecule type" value="Genomic_DNA"/>
</dbReference>
<dbReference type="InterPro" id="IPR005503">
    <property type="entry name" value="FliL"/>
</dbReference>
<evidence type="ECO:0000256" key="4">
    <source>
        <dbReference type="ARBA" id="ARBA00022475"/>
    </source>
</evidence>
<keyword evidence="12" id="KW-1185">Reference proteome</keyword>
<evidence type="ECO:0000313" key="11">
    <source>
        <dbReference type="EMBL" id="GGC99767.1"/>
    </source>
</evidence>
<comment type="caution">
    <text evidence="11">The sequence shown here is derived from an EMBL/GenBank/DDBJ whole genome shotgun (WGS) entry which is preliminary data.</text>
</comment>
<evidence type="ECO:0000256" key="3">
    <source>
        <dbReference type="ARBA" id="ARBA00008281"/>
    </source>
</evidence>
<sequence>MSKAPAKAAAAPGEAAAGGSKKKLIIIIAAVVVLLAGAGGGAAMFLSKKGGGEHKEKEHKAEPAKAPVFLPMEPFTVNLQSEGGDKYLQVTMTLQVPDEETVNLVKLNMPQVRSRLLMLLSSKDATEILTGEGKAKLVEEIMEQASLPFTPKGEPQKITGVFFTSFVVQ</sequence>
<reference evidence="11" key="2">
    <citation type="submission" date="2020-09" db="EMBL/GenBank/DDBJ databases">
        <authorList>
            <person name="Sun Q."/>
            <person name="Zhou Y."/>
        </authorList>
    </citation>
    <scope>NUCLEOTIDE SEQUENCE</scope>
    <source>
        <strain evidence="11">CGMCC 1.10998</strain>
    </source>
</reference>
<dbReference type="NCBIfam" id="NF005435">
    <property type="entry name" value="PRK07021.1"/>
    <property type="match status" value="1"/>
</dbReference>
<comment type="similarity">
    <text evidence="3 10">Belongs to the FliL family.</text>
</comment>
<dbReference type="Pfam" id="PF03748">
    <property type="entry name" value="FliL"/>
    <property type="match status" value="1"/>
</dbReference>
<dbReference type="PANTHER" id="PTHR35091:SF2">
    <property type="entry name" value="FLAGELLAR PROTEIN FLIL"/>
    <property type="match status" value="1"/>
</dbReference>
<evidence type="ECO:0000256" key="2">
    <source>
        <dbReference type="ARBA" id="ARBA00004162"/>
    </source>
</evidence>
<organism evidence="11 12">
    <name type="scientific">Undibacterium terreum</name>
    <dbReference type="NCBI Taxonomy" id="1224302"/>
    <lineage>
        <taxon>Bacteria</taxon>
        <taxon>Pseudomonadati</taxon>
        <taxon>Pseudomonadota</taxon>
        <taxon>Betaproteobacteria</taxon>
        <taxon>Burkholderiales</taxon>
        <taxon>Oxalobacteraceae</taxon>
        <taxon>Undibacterium</taxon>
    </lineage>
</organism>
<dbReference type="GO" id="GO:0071978">
    <property type="term" value="P:bacterial-type flagellum-dependent swarming motility"/>
    <property type="evidence" value="ECO:0007669"/>
    <property type="project" value="TreeGrafter"/>
</dbReference>
<dbReference type="GO" id="GO:0005886">
    <property type="term" value="C:plasma membrane"/>
    <property type="evidence" value="ECO:0007669"/>
    <property type="project" value="UniProtKB-SubCell"/>
</dbReference>
<dbReference type="PANTHER" id="PTHR35091">
    <property type="entry name" value="FLAGELLAR PROTEIN FLIL"/>
    <property type="match status" value="1"/>
</dbReference>
<evidence type="ECO:0000313" key="12">
    <source>
        <dbReference type="Proteomes" id="UP000637423"/>
    </source>
</evidence>
<evidence type="ECO:0000256" key="9">
    <source>
        <dbReference type="ARBA" id="ARBA00023136"/>
    </source>
</evidence>
<accession>A0A916XRR5</accession>
<evidence type="ECO:0000256" key="10">
    <source>
        <dbReference type="RuleBase" id="RU364125"/>
    </source>
</evidence>
<evidence type="ECO:0000256" key="5">
    <source>
        <dbReference type="ARBA" id="ARBA00022500"/>
    </source>
</evidence>